<gene>
    <name evidence="7" type="ORF">BaRGS_00030817</name>
</gene>
<protein>
    <recommendedName>
        <fullName evidence="6">LIM zinc-binding domain-containing protein</fullName>
    </recommendedName>
</protein>
<comment type="caution">
    <text evidence="7">The sequence shown here is derived from an EMBL/GenBank/DDBJ whole genome shotgun (WGS) entry which is preliminary data.</text>
</comment>
<evidence type="ECO:0000256" key="3">
    <source>
        <dbReference type="ARBA" id="ARBA00023038"/>
    </source>
</evidence>
<evidence type="ECO:0000256" key="5">
    <source>
        <dbReference type="SAM" id="MobiDB-lite"/>
    </source>
</evidence>
<feature type="compositionally biased region" description="Polar residues" evidence="5">
    <location>
        <begin position="18"/>
        <end position="27"/>
    </location>
</feature>
<feature type="compositionally biased region" description="Polar residues" evidence="5">
    <location>
        <begin position="77"/>
        <end position="90"/>
    </location>
</feature>
<name>A0ABD0JS47_9CAEN</name>
<evidence type="ECO:0000256" key="4">
    <source>
        <dbReference type="PROSITE-ProRule" id="PRU00125"/>
    </source>
</evidence>
<dbReference type="SMART" id="SM00132">
    <property type="entry name" value="LIM"/>
    <property type="match status" value="1"/>
</dbReference>
<feature type="region of interest" description="Disordered" evidence="5">
    <location>
        <begin position="18"/>
        <end position="54"/>
    </location>
</feature>
<dbReference type="PROSITE" id="PS50023">
    <property type="entry name" value="LIM_DOMAIN_2"/>
    <property type="match status" value="1"/>
</dbReference>
<dbReference type="AlphaFoldDB" id="A0ABD0JS47"/>
<keyword evidence="3 4" id="KW-0440">LIM domain</keyword>
<keyword evidence="8" id="KW-1185">Reference proteome</keyword>
<feature type="domain" description="LIM zinc-binding" evidence="6">
    <location>
        <begin position="143"/>
        <end position="204"/>
    </location>
</feature>
<dbReference type="Pfam" id="PF00412">
    <property type="entry name" value="LIM"/>
    <property type="match status" value="1"/>
</dbReference>
<dbReference type="EMBL" id="JACVVK020000338">
    <property type="protein sequence ID" value="KAK7477908.1"/>
    <property type="molecule type" value="Genomic_DNA"/>
</dbReference>
<feature type="region of interest" description="Disordered" evidence="5">
    <location>
        <begin position="77"/>
        <end position="112"/>
    </location>
</feature>
<dbReference type="Gene3D" id="2.10.110.10">
    <property type="entry name" value="Cysteine Rich Protein"/>
    <property type="match status" value="1"/>
</dbReference>
<evidence type="ECO:0000256" key="2">
    <source>
        <dbReference type="ARBA" id="ARBA00022833"/>
    </source>
</evidence>
<evidence type="ECO:0000313" key="8">
    <source>
        <dbReference type="Proteomes" id="UP001519460"/>
    </source>
</evidence>
<proteinExistence type="predicted"/>
<organism evidence="7 8">
    <name type="scientific">Batillaria attramentaria</name>
    <dbReference type="NCBI Taxonomy" id="370345"/>
    <lineage>
        <taxon>Eukaryota</taxon>
        <taxon>Metazoa</taxon>
        <taxon>Spiralia</taxon>
        <taxon>Lophotrochozoa</taxon>
        <taxon>Mollusca</taxon>
        <taxon>Gastropoda</taxon>
        <taxon>Caenogastropoda</taxon>
        <taxon>Sorbeoconcha</taxon>
        <taxon>Cerithioidea</taxon>
        <taxon>Batillariidae</taxon>
        <taxon>Batillaria</taxon>
    </lineage>
</organism>
<dbReference type="PROSITE" id="PS00478">
    <property type="entry name" value="LIM_DOMAIN_1"/>
    <property type="match status" value="1"/>
</dbReference>
<keyword evidence="1 4" id="KW-0479">Metal-binding</keyword>
<dbReference type="Proteomes" id="UP001519460">
    <property type="component" value="Unassembled WGS sequence"/>
</dbReference>
<evidence type="ECO:0000256" key="1">
    <source>
        <dbReference type="ARBA" id="ARBA00022723"/>
    </source>
</evidence>
<reference evidence="7 8" key="1">
    <citation type="journal article" date="2023" name="Sci. Data">
        <title>Genome assembly of the Korean intertidal mud-creeper Batillaria attramentaria.</title>
        <authorList>
            <person name="Patra A.K."/>
            <person name="Ho P.T."/>
            <person name="Jun S."/>
            <person name="Lee S.J."/>
            <person name="Kim Y."/>
            <person name="Won Y.J."/>
        </authorList>
    </citation>
    <scope>NUCLEOTIDE SEQUENCE [LARGE SCALE GENOMIC DNA]</scope>
    <source>
        <strain evidence="7">Wonlab-2016</strain>
    </source>
</reference>
<dbReference type="InterPro" id="IPR001781">
    <property type="entry name" value="Znf_LIM"/>
</dbReference>
<evidence type="ECO:0000313" key="7">
    <source>
        <dbReference type="EMBL" id="KAK7477908.1"/>
    </source>
</evidence>
<evidence type="ECO:0000259" key="6">
    <source>
        <dbReference type="PROSITE" id="PS50023"/>
    </source>
</evidence>
<dbReference type="GO" id="GO:0046872">
    <property type="term" value="F:metal ion binding"/>
    <property type="evidence" value="ECO:0007669"/>
    <property type="project" value="UniProtKB-KW"/>
</dbReference>
<sequence>MRLSAKGAPEDIQCRVTVSDSTAKSTFSASGSRPSSCTSSSLQSTLSVSTPAPVTATEGTWPASAIILPASVTTGEKASTQEVLSPSSGATAEELSPKEQRSPKGRKSLSPSLLRRALSPSLRRRGKYNVNKRSLSTGGSCHDTCQACGFPLTQEMVSVQGLHFHRACFRCNICDSPLTLQNHRKSMADSAGTVETSVEELGGEAVYGLWHWLAERGTQWTPGLRSPEAV</sequence>
<feature type="compositionally biased region" description="Low complexity" evidence="5">
    <location>
        <begin position="28"/>
        <end position="50"/>
    </location>
</feature>
<accession>A0ABD0JS47</accession>
<keyword evidence="2 4" id="KW-0862">Zinc</keyword>